<keyword evidence="1" id="KW-1133">Transmembrane helix</keyword>
<keyword evidence="4" id="KW-1185">Reference proteome</keyword>
<feature type="transmembrane region" description="Helical" evidence="1">
    <location>
        <begin position="191"/>
        <end position="212"/>
    </location>
</feature>
<keyword evidence="2" id="KW-0732">Signal</keyword>
<name>A0ABD2KGZ7_HETSC</name>
<accession>A0ABD2KGZ7</accession>
<comment type="caution">
    <text evidence="3">The sequence shown here is derived from an EMBL/GenBank/DDBJ whole genome shotgun (WGS) entry which is preliminary data.</text>
</comment>
<sequence>MLFPSLAAFLFLLRLFLYASHISSNRRSLPEYPLISCYSCASEEYELLFRRSSNVRLFGQPLLFDRLCDSKLDLASFGSTIPCDGNCVSVLEPQYFGGIQNERKPFTFVRGCSTDVFAMATSSASSEDVPTELEYIQREHICMDLAIGQIWPELSTPNSKETVRVCSCETNACNTHETEADMANGADGRRYGGISVALAIITALLKALFLLVNAKST</sequence>
<feature type="chain" id="PRO_5044746666" evidence="2">
    <location>
        <begin position="20"/>
        <end position="217"/>
    </location>
</feature>
<proteinExistence type="predicted"/>
<reference evidence="3 4" key="1">
    <citation type="submission" date="2024-10" db="EMBL/GenBank/DDBJ databases">
        <authorList>
            <person name="Kim D."/>
        </authorList>
    </citation>
    <scope>NUCLEOTIDE SEQUENCE [LARGE SCALE GENOMIC DNA]</scope>
    <source>
        <strain evidence="3">Taebaek</strain>
    </source>
</reference>
<organism evidence="3 4">
    <name type="scientific">Heterodera schachtii</name>
    <name type="common">Sugarbeet cyst nematode worm</name>
    <name type="synonym">Tylenchus schachtii</name>
    <dbReference type="NCBI Taxonomy" id="97005"/>
    <lineage>
        <taxon>Eukaryota</taxon>
        <taxon>Metazoa</taxon>
        <taxon>Ecdysozoa</taxon>
        <taxon>Nematoda</taxon>
        <taxon>Chromadorea</taxon>
        <taxon>Rhabditida</taxon>
        <taxon>Tylenchina</taxon>
        <taxon>Tylenchomorpha</taxon>
        <taxon>Tylenchoidea</taxon>
        <taxon>Heteroderidae</taxon>
        <taxon>Heteroderinae</taxon>
        <taxon>Heterodera</taxon>
    </lineage>
</organism>
<evidence type="ECO:0000313" key="3">
    <source>
        <dbReference type="EMBL" id="KAL3102194.1"/>
    </source>
</evidence>
<evidence type="ECO:0000256" key="2">
    <source>
        <dbReference type="SAM" id="SignalP"/>
    </source>
</evidence>
<feature type="signal peptide" evidence="2">
    <location>
        <begin position="1"/>
        <end position="19"/>
    </location>
</feature>
<evidence type="ECO:0000256" key="1">
    <source>
        <dbReference type="SAM" id="Phobius"/>
    </source>
</evidence>
<keyword evidence="1" id="KW-0472">Membrane</keyword>
<gene>
    <name evidence="3" type="ORF">niasHS_003603</name>
</gene>
<dbReference type="InterPro" id="IPR010558">
    <property type="entry name" value="Ly-6-related"/>
</dbReference>
<dbReference type="PANTHER" id="PTHR34722">
    <property type="entry name" value="HOMOLOG OF ODR-2 (TWO)-RELATED"/>
    <property type="match status" value="1"/>
</dbReference>
<dbReference type="AlphaFoldDB" id="A0ABD2KGZ7"/>
<dbReference type="Proteomes" id="UP001620645">
    <property type="component" value="Unassembled WGS sequence"/>
</dbReference>
<dbReference type="Pfam" id="PF06579">
    <property type="entry name" value="Ly-6_related"/>
    <property type="match status" value="1"/>
</dbReference>
<evidence type="ECO:0000313" key="4">
    <source>
        <dbReference type="Proteomes" id="UP001620645"/>
    </source>
</evidence>
<dbReference type="EMBL" id="JBICCN010000026">
    <property type="protein sequence ID" value="KAL3102194.1"/>
    <property type="molecule type" value="Genomic_DNA"/>
</dbReference>
<keyword evidence="1" id="KW-0812">Transmembrane</keyword>
<dbReference type="PANTHER" id="PTHR34722:SF9">
    <property type="entry name" value="HOMOLOG OF ODR-2 (TWO)"/>
    <property type="match status" value="1"/>
</dbReference>
<protein>
    <submittedName>
        <fullName evidence="3">Uncharacterized protein</fullName>
    </submittedName>
</protein>